<dbReference type="Proteomes" id="UP000886885">
    <property type="component" value="Chromosome 3A"/>
</dbReference>
<reference evidence="1" key="1">
    <citation type="journal article" date="2020" name="bioRxiv">
        <title>Hybrid origin of Populus tomentosa Carr. identified through genome sequencing and phylogenomic analysis.</title>
        <authorList>
            <person name="An X."/>
            <person name="Gao K."/>
            <person name="Chen Z."/>
            <person name="Li J."/>
            <person name="Yang X."/>
            <person name="Yang X."/>
            <person name="Zhou J."/>
            <person name="Guo T."/>
            <person name="Zhao T."/>
            <person name="Huang S."/>
            <person name="Miao D."/>
            <person name="Khan W.U."/>
            <person name="Rao P."/>
            <person name="Ye M."/>
            <person name="Lei B."/>
            <person name="Liao W."/>
            <person name="Wang J."/>
            <person name="Ji L."/>
            <person name="Li Y."/>
            <person name="Guo B."/>
            <person name="Mustafa N.S."/>
            <person name="Li S."/>
            <person name="Yun Q."/>
            <person name="Keller S.R."/>
            <person name="Mao J."/>
            <person name="Zhang R."/>
            <person name="Strauss S.H."/>
        </authorList>
    </citation>
    <scope>NUCLEOTIDE SEQUENCE</scope>
    <source>
        <strain evidence="1">GM15</strain>
        <tissue evidence="1">Leaf</tissue>
    </source>
</reference>
<comment type="caution">
    <text evidence="1">The sequence shown here is derived from an EMBL/GenBank/DDBJ whole genome shotgun (WGS) entry which is preliminary data.</text>
</comment>
<accession>A0A8X8AAD1</accession>
<evidence type="ECO:0000313" key="1">
    <source>
        <dbReference type="EMBL" id="KAG6783405.1"/>
    </source>
</evidence>
<dbReference type="PANTHER" id="PTHR31151">
    <property type="entry name" value="PROLINE-TRNA LIGASE (DUF1680)"/>
    <property type="match status" value="1"/>
</dbReference>
<evidence type="ECO:0000313" key="2">
    <source>
        <dbReference type="Proteomes" id="UP000886885"/>
    </source>
</evidence>
<dbReference type="PANTHER" id="PTHR31151:SF0">
    <property type="entry name" value="PROLINE-TRNA LIGASE (DUF1680)"/>
    <property type="match status" value="1"/>
</dbReference>
<proteinExistence type="predicted"/>
<sequence length="125" mass="13355">MEKLPESGTDASLQATFRLVLKDSSSSKLSSVKDVIGKSVMLEPFHLPGMLLVQLGKDRSFALTNSADDDGSSIFRVVPGLDGKDGTVSLESGSQLCNEQRTNSISSNQLRCKGGQKKFSSCTII</sequence>
<protein>
    <submittedName>
        <fullName evidence="1">Uncharacterized protein</fullName>
    </submittedName>
</protein>
<name>A0A8X8AAD1_POPTO</name>
<dbReference type="AlphaFoldDB" id="A0A8X8AAD1"/>
<organism evidence="1 2">
    <name type="scientific">Populus tomentosa</name>
    <name type="common">Chinese white poplar</name>
    <dbReference type="NCBI Taxonomy" id="118781"/>
    <lineage>
        <taxon>Eukaryota</taxon>
        <taxon>Viridiplantae</taxon>
        <taxon>Streptophyta</taxon>
        <taxon>Embryophyta</taxon>
        <taxon>Tracheophyta</taxon>
        <taxon>Spermatophyta</taxon>
        <taxon>Magnoliopsida</taxon>
        <taxon>eudicotyledons</taxon>
        <taxon>Gunneridae</taxon>
        <taxon>Pentapetalae</taxon>
        <taxon>rosids</taxon>
        <taxon>fabids</taxon>
        <taxon>Malpighiales</taxon>
        <taxon>Salicaceae</taxon>
        <taxon>Saliceae</taxon>
        <taxon>Populus</taxon>
    </lineage>
</organism>
<dbReference type="EMBL" id="JAAWWB010000005">
    <property type="protein sequence ID" value="KAG6783405.1"/>
    <property type="molecule type" value="Genomic_DNA"/>
</dbReference>
<dbReference type="OrthoDB" id="1704443at2759"/>
<keyword evidence="2" id="KW-1185">Reference proteome</keyword>
<gene>
    <name evidence="1" type="ORF">POTOM_012852</name>
</gene>